<dbReference type="Gene3D" id="2.60.40.1900">
    <property type="entry name" value="Beta-microseminoprotein (PSP94) domain"/>
    <property type="match status" value="1"/>
</dbReference>
<keyword evidence="7" id="KW-1185">Reference proteome</keyword>
<dbReference type="GeneTree" id="ENSGT01150000288135"/>
<keyword evidence="3" id="KW-0964">Secreted</keyword>
<dbReference type="InterPro" id="IPR008735">
    <property type="entry name" value="PSP94"/>
</dbReference>
<feature type="signal peptide" evidence="5">
    <location>
        <begin position="1"/>
        <end position="23"/>
    </location>
</feature>
<dbReference type="GO" id="GO:0005576">
    <property type="term" value="C:extracellular region"/>
    <property type="evidence" value="ECO:0007669"/>
    <property type="project" value="UniProtKB-SubCell"/>
</dbReference>
<dbReference type="OMA" id="CEYIVRR"/>
<proteinExistence type="inferred from homology"/>
<evidence type="ECO:0000313" key="6">
    <source>
        <dbReference type="Ensembl" id="ENSHCOP00000026893.1"/>
    </source>
</evidence>
<name>A0A3Q2ZKE1_HIPCM</name>
<evidence type="ECO:0000256" key="5">
    <source>
        <dbReference type="SAM" id="SignalP"/>
    </source>
</evidence>
<sequence length="110" mass="12267">MRRIRTYPTLALLLCAVLSLGNGACYVKVHDADAAFCLDDVDNKTHPVGSSWINSDCMYCTCSSCCTTYSIPRRFPGYCVAVFNRSACEFKVFRRDDHSVECPFFSAVGK</sequence>
<evidence type="ECO:0000313" key="7">
    <source>
        <dbReference type="Proteomes" id="UP000264820"/>
    </source>
</evidence>
<keyword evidence="4" id="KW-1015">Disulfide bond</keyword>
<protein>
    <submittedName>
        <fullName evidence="6">Beta-microseminoprotein J1-like</fullName>
    </submittedName>
</protein>
<comment type="similarity">
    <text evidence="2">Belongs to the beta-microseminoprotein family.</text>
</comment>
<evidence type="ECO:0000256" key="4">
    <source>
        <dbReference type="ARBA" id="ARBA00023157"/>
    </source>
</evidence>
<dbReference type="PANTHER" id="PTHR10500">
    <property type="entry name" value="BETA-MICROSEMINOPROTEIN"/>
    <property type="match status" value="1"/>
</dbReference>
<evidence type="ECO:0000256" key="1">
    <source>
        <dbReference type="ARBA" id="ARBA00004613"/>
    </source>
</evidence>
<dbReference type="AlphaFoldDB" id="A0A3Q2ZKE1"/>
<organism evidence="6 7">
    <name type="scientific">Hippocampus comes</name>
    <name type="common">Tiger tail seahorse</name>
    <dbReference type="NCBI Taxonomy" id="109280"/>
    <lineage>
        <taxon>Eukaryota</taxon>
        <taxon>Metazoa</taxon>
        <taxon>Chordata</taxon>
        <taxon>Craniata</taxon>
        <taxon>Vertebrata</taxon>
        <taxon>Euteleostomi</taxon>
        <taxon>Actinopterygii</taxon>
        <taxon>Neopterygii</taxon>
        <taxon>Teleostei</taxon>
        <taxon>Neoteleostei</taxon>
        <taxon>Acanthomorphata</taxon>
        <taxon>Syngnathiaria</taxon>
        <taxon>Syngnathiformes</taxon>
        <taxon>Syngnathoidei</taxon>
        <taxon>Syngnathidae</taxon>
        <taxon>Hippocampus</taxon>
    </lineage>
</organism>
<feature type="chain" id="PRO_5018548952" evidence="5">
    <location>
        <begin position="24"/>
        <end position="110"/>
    </location>
</feature>
<accession>A0A3Q2ZKE1</accession>
<comment type="subcellular location">
    <subcellularLocation>
        <location evidence="1">Secreted</location>
    </subcellularLocation>
</comment>
<dbReference type="Pfam" id="PF05825">
    <property type="entry name" value="PSP94"/>
    <property type="match status" value="1"/>
</dbReference>
<evidence type="ECO:0000256" key="2">
    <source>
        <dbReference type="ARBA" id="ARBA00010352"/>
    </source>
</evidence>
<evidence type="ECO:0000256" key="3">
    <source>
        <dbReference type="ARBA" id="ARBA00022525"/>
    </source>
</evidence>
<reference evidence="6" key="2">
    <citation type="submission" date="2025-09" db="UniProtKB">
        <authorList>
            <consortium name="Ensembl"/>
        </authorList>
    </citation>
    <scope>IDENTIFICATION</scope>
</reference>
<keyword evidence="5" id="KW-0732">Signal</keyword>
<dbReference type="Proteomes" id="UP000264820">
    <property type="component" value="Unplaced"/>
</dbReference>
<reference evidence="6" key="1">
    <citation type="submission" date="2025-08" db="UniProtKB">
        <authorList>
            <consortium name="Ensembl"/>
        </authorList>
    </citation>
    <scope>IDENTIFICATION</scope>
</reference>
<dbReference type="Ensembl" id="ENSHCOT00000022504.1">
    <property type="protein sequence ID" value="ENSHCOP00000026893.1"/>
    <property type="gene ID" value="ENSHCOG00000018262.1"/>
</dbReference>
<dbReference type="PANTHER" id="PTHR10500:SF7">
    <property type="entry name" value="BETA-MICROSEMINOPROTEIN"/>
    <property type="match status" value="1"/>
</dbReference>